<dbReference type="SUPFAM" id="SSF52540">
    <property type="entry name" value="P-loop containing nucleoside triphosphate hydrolases"/>
    <property type="match status" value="1"/>
</dbReference>
<dbReference type="SMART" id="SM00382">
    <property type="entry name" value="AAA"/>
    <property type="match status" value="1"/>
</dbReference>
<dbReference type="Pfam" id="PF22606">
    <property type="entry name" value="Cdc6-ORC-like_ATPase_lid"/>
    <property type="match status" value="1"/>
</dbReference>
<evidence type="ECO:0000313" key="12">
    <source>
        <dbReference type="EnsemblMetazoa" id="PHUM395900-PA"/>
    </source>
</evidence>
<dbReference type="InterPro" id="IPR036388">
    <property type="entry name" value="WH-like_DNA-bd_sf"/>
</dbReference>
<dbReference type="EMBL" id="AAZO01004637">
    <property type="status" value="NOT_ANNOTATED_CDS"/>
    <property type="molecule type" value="Genomic_DNA"/>
</dbReference>
<dbReference type="PANTHER" id="PTHR10763">
    <property type="entry name" value="CELL DIVISION CONTROL PROTEIN 6-RELATED"/>
    <property type="match status" value="1"/>
</dbReference>
<dbReference type="InterPro" id="IPR050311">
    <property type="entry name" value="ORC1/CDC6"/>
</dbReference>
<dbReference type="eggNOG" id="KOG2227">
    <property type="taxonomic scope" value="Eukaryota"/>
</dbReference>
<dbReference type="OMA" id="HIFKQQK"/>
<name>E0VRA6_PEDHC</name>
<dbReference type="InterPro" id="IPR054425">
    <property type="entry name" value="Cdc6_ORC1-like_ATPase_lid"/>
</dbReference>
<dbReference type="InterPro" id="IPR049945">
    <property type="entry name" value="AAA_22"/>
</dbReference>
<comment type="function">
    <text evidence="7">Involved in the initiation of DNA replication. Also participates in checkpoint controls that ensure DNA replication is completed before mitosis is initiated.</text>
</comment>
<evidence type="ECO:0000256" key="2">
    <source>
        <dbReference type="ARBA" id="ARBA00006184"/>
    </source>
</evidence>
<dbReference type="GO" id="GO:0051301">
    <property type="term" value="P:cell division"/>
    <property type="evidence" value="ECO:0007669"/>
    <property type="project" value="UniProtKB-UniRule"/>
</dbReference>
<dbReference type="InterPro" id="IPR027417">
    <property type="entry name" value="P-loop_NTPase"/>
</dbReference>
<dbReference type="InParanoid" id="E0VRA6"/>
<reference evidence="11" key="1">
    <citation type="submission" date="2007-04" db="EMBL/GenBank/DDBJ databases">
        <title>Annotation of Pediculus humanus corporis strain USDA.</title>
        <authorList>
            <person name="Kirkness E."/>
            <person name="Hannick L."/>
            <person name="Hass B."/>
            <person name="Bruggner R."/>
            <person name="Lawson D."/>
            <person name="Bidwell S."/>
            <person name="Joardar V."/>
            <person name="Caler E."/>
            <person name="Walenz B."/>
            <person name="Inman J."/>
            <person name="Schobel S."/>
            <person name="Galinsky K."/>
            <person name="Amedeo P."/>
            <person name="Strausberg R."/>
        </authorList>
    </citation>
    <scope>NUCLEOTIDE SEQUENCE</scope>
    <source>
        <strain evidence="11">USDA</strain>
    </source>
</reference>
<dbReference type="CDD" id="cd08768">
    <property type="entry name" value="Cdc6_C"/>
    <property type="match status" value="1"/>
</dbReference>
<dbReference type="Gene3D" id="1.10.10.10">
    <property type="entry name" value="Winged helix-like DNA-binding domain superfamily/Winged helix DNA-binding domain"/>
    <property type="match status" value="1"/>
</dbReference>
<dbReference type="KEGG" id="phu:Phum_PHUM395900"/>
<dbReference type="GO" id="GO:0016887">
    <property type="term" value="F:ATP hydrolysis activity"/>
    <property type="evidence" value="ECO:0007669"/>
    <property type="project" value="InterPro"/>
</dbReference>
<feature type="compositionally biased region" description="Polar residues" evidence="8">
    <location>
        <begin position="295"/>
        <end position="312"/>
    </location>
</feature>
<dbReference type="Gene3D" id="3.40.50.300">
    <property type="entry name" value="P-loop containing nucleotide triphosphate hydrolases"/>
    <property type="match status" value="1"/>
</dbReference>
<dbReference type="EnsemblMetazoa" id="PHUM395900-RA">
    <property type="protein sequence ID" value="PHUM395900-PA"/>
    <property type="gene ID" value="PHUM395900"/>
</dbReference>
<proteinExistence type="inferred from homology"/>
<dbReference type="CTD" id="8237712"/>
<comment type="similarity">
    <text evidence="2 7">Belongs to the CDC6/cdc18 family.</text>
</comment>
<evidence type="ECO:0000256" key="6">
    <source>
        <dbReference type="ARBA" id="ARBA00023306"/>
    </source>
</evidence>
<dbReference type="PIRSF" id="PIRSF001767">
    <property type="entry name" value="Cdc6"/>
    <property type="match status" value="1"/>
</dbReference>
<evidence type="ECO:0000256" key="8">
    <source>
        <dbReference type="SAM" id="MobiDB-lite"/>
    </source>
</evidence>
<evidence type="ECO:0000259" key="9">
    <source>
        <dbReference type="SMART" id="SM00382"/>
    </source>
</evidence>
<dbReference type="OrthoDB" id="1926878at2759"/>
<dbReference type="GO" id="GO:0033314">
    <property type="term" value="P:mitotic DNA replication checkpoint signaling"/>
    <property type="evidence" value="ECO:0007669"/>
    <property type="project" value="TreeGrafter"/>
</dbReference>
<dbReference type="EMBL" id="DS235459">
    <property type="protein sequence ID" value="EEB15912.1"/>
    <property type="molecule type" value="Genomic_DNA"/>
</dbReference>
<keyword evidence="3" id="KW-0132">Cell division</keyword>
<dbReference type="Pfam" id="PF09079">
    <property type="entry name" value="WHD_Cdc6"/>
    <property type="match status" value="1"/>
</dbReference>
<feature type="domain" description="AAA+ ATPase" evidence="9">
    <location>
        <begin position="83"/>
        <end position="225"/>
    </location>
</feature>
<evidence type="ECO:0000259" key="10">
    <source>
        <dbReference type="SMART" id="SM01074"/>
    </source>
</evidence>
<dbReference type="GeneID" id="8237712"/>
<dbReference type="RefSeq" id="XP_002428650.1">
    <property type="nucleotide sequence ID" value="XM_002428605.1"/>
</dbReference>
<evidence type="ECO:0000313" key="13">
    <source>
        <dbReference type="Proteomes" id="UP000009046"/>
    </source>
</evidence>
<feature type="region of interest" description="Disordered" evidence="8">
    <location>
        <begin position="295"/>
        <end position="314"/>
    </location>
</feature>
<dbReference type="VEuPathDB" id="VectorBase:PHUM395900"/>
<evidence type="ECO:0000313" key="11">
    <source>
        <dbReference type="EMBL" id="EEB15912.1"/>
    </source>
</evidence>
<dbReference type="Pfam" id="PF13401">
    <property type="entry name" value="AAA_22"/>
    <property type="match status" value="1"/>
</dbReference>
<dbReference type="GO" id="GO:0003688">
    <property type="term" value="F:DNA replication origin binding"/>
    <property type="evidence" value="ECO:0007669"/>
    <property type="project" value="TreeGrafter"/>
</dbReference>
<keyword evidence="13" id="KW-1185">Reference proteome</keyword>
<dbReference type="GO" id="GO:0005634">
    <property type="term" value="C:nucleus"/>
    <property type="evidence" value="ECO:0007669"/>
    <property type="project" value="UniProtKB-SubCell"/>
</dbReference>
<reference evidence="11" key="2">
    <citation type="submission" date="2007-04" db="EMBL/GenBank/DDBJ databases">
        <title>The genome of the human body louse.</title>
        <authorList>
            <consortium name="The Human Body Louse Genome Consortium"/>
            <person name="Kirkness E."/>
            <person name="Walenz B."/>
            <person name="Hass B."/>
            <person name="Bruggner R."/>
            <person name="Strausberg R."/>
        </authorList>
    </citation>
    <scope>NUCLEOTIDE SEQUENCE</scope>
    <source>
        <strain evidence="11">USDA</strain>
    </source>
</reference>
<dbReference type="Proteomes" id="UP000009046">
    <property type="component" value="Unassembled WGS sequence"/>
</dbReference>
<sequence>MPYATRSSVIDFPKKKLVRQSVKNTSSKESDITPKKNECIKFLSESASSSARKALHSCDTIIGRQKEIDELKKFISKHLNSQTSGSIYISGLPGTGKTACVNYIINEQQATSHFHLIKINCTAFNCSTSVFKRICEELKLKCKIKNERHAVDCIEKFLIKKHKMILLILDEVDQLESKSQSVLYRIFEWPSLKNSKFVLIGIANAMDFTDRHLPRICNKNHLQPTLLHFTPYTKEEIADILKTRLLNAGADKIFAPGALELLSAKVAGTSGDIRRALDLGKRVIEVVEQNQIPVSEPVTQSNSQNKNDNINSDVKKTPLKSASQIEGIFNKMIDNAKTPPRKRLNFLQKSPKKSLKNLLDNFEKECDSRNCNESPASKEKSLNVNCDRILRKSPRKLKMISNETEYDENFASPKKRAKILISEETDADKKSIFNENTVLRRSPRKLQFDVNAMDVLNVVKGVYGSKNFKHNEESAFPLHQKLLICSLLLMIKKGKKQDLNIGKLHQIYSKVCTSKGLTAVDKSGFIFLCKQVEMTGIIQIGKGQGILAKVSLQWDESEVTNSLKDHNLLASVLNDNLKLI</sequence>
<feature type="domain" description="Cdc6 C-terminal" evidence="10">
    <location>
        <begin position="484"/>
        <end position="563"/>
    </location>
</feature>
<evidence type="ECO:0000256" key="3">
    <source>
        <dbReference type="ARBA" id="ARBA00022618"/>
    </source>
</evidence>
<dbReference type="SMART" id="SM01074">
    <property type="entry name" value="Cdc6_C"/>
    <property type="match status" value="1"/>
</dbReference>
<dbReference type="CDD" id="cd00009">
    <property type="entry name" value="AAA"/>
    <property type="match status" value="1"/>
</dbReference>
<dbReference type="InterPro" id="IPR016314">
    <property type="entry name" value="Cdc6/18"/>
</dbReference>
<dbReference type="FunCoup" id="E0VRA6">
    <property type="interactions" value="1224"/>
</dbReference>
<organism>
    <name type="scientific">Pediculus humanus subsp. corporis</name>
    <name type="common">Body louse</name>
    <dbReference type="NCBI Taxonomy" id="121224"/>
    <lineage>
        <taxon>Eukaryota</taxon>
        <taxon>Metazoa</taxon>
        <taxon>Ecdysozoa</taxon>
        <taxon>Arthropoda</taxon>
        <taxon>Hexapoda</taxon>
        <taxon>Insecta</taxon>
        <taxon>Pterygota</taxon>
        <taxon>Neoptera</taxon>
        <taxon>Paraneoptera</taxon>
        <taxon>Psocodea</taxon>
        <taxon>Troctomorpha</taxon>
        <taxon>Phthiraptera</taxon>
        <taxon>Anoplura</taxon>
        <taxon>Pediculidae</taxon>
        <taxon>Pediculus</taxon>
    </lineage>
</organism>
<accession>E0VRA6</accession>
<keyword evidence="5 7" id="KW-0539">Nucleus</keyword>
<protein>
    <recommendedName>
        <fullName evidence="7">Cell division control protein</fullName>
    </recommendedName>
</protein>
<dbReference type="GO" id="GO:0006270">
    <property type="term" value="P:DNA replication initiation"/>
    <property type="evidence" value="ECO:0007669"/>
    <property type="project" value="UniProtKB-UniRule"/>
</dbReference>
<dbReference type="Gene3D" id="1.10.8.60">
    <property type="match status" value="1"/>
</dbReference>
<dbReference type="InterPro" id="IPR003593">
    <property type="entry name" value="AAA+_ATPase"/>
</dbReference>
<gene>
    <name evidence="12" type="primary">8237712</name>
    <name evidence="11" type="ORF">Phum_PHUM395900</name>
</gene>
<evidence type="ECO:0000256" key="5">
    <source>
        <dbReference type="ARBA" id="ARBA00023242"/>
    </source>
</evidence>
<keyword evidence="4" id="KW-0235">DNA replication</keyword>
<keyword evidence="6" id="KW-0131">Cell cycle</keyword>
<dbReference type="AlphaFoldDB" id="E0VRA6"/>
<dbReference type="HOGENOM" id="CLU_012774_3_1_1"/>
<dbReference type="PANTHER" id="PTHR10763:SF26">
    <property type="entry name" value="CELL DIVISION CONTROL PROTEIN 6 HOMOLOG"/>
    <property type="match status" value="1"/>
</dbReference>
<evidence type="ECO:0000256" key="7">
    <source>
        <dbReference type="PIRNR" id="PIRNR001767"/>
    </source>
</evidence>
<dbReference type="SUPFAM" id="SSF46785">
    <property type="entry name" value="Winged helix' DNA-binding domain"/>
    <property type="match status" value="1"/>
</dbReference>
<dbReference type="InterPro" id="IPR036390">
    <property type="entry name" value="WH_DNA-bd_sf"/>
</dbReference>
<evidence type="ECO:0000256" key="4">
    <source>
        <dbReference type="ARBA" id="ARBA00022705"/>
    </source>
</evidence>
<dbReference type="STRING" id="121224.E0VRA6"/>
<reference evidence="12" key="3">
    <citation type="submission" date="2021-02" db="UniProtKB">
        <authorList>
            <consortium name="EnsemblMetazoa"/>
        </authorList>
    </citation>
    <scope>IDENTIFICATION</scope>
    <source>
        <strain evidence="12">USDA</strain>
    </source>
</reference>
<dbReference type="FunFam" id="3.40.50.300:FF:000547">
    <property type="entry name" value="Cell division control protein"/>
    <property type="match status" value="1"/>
</dbReference>
<dbReference type="InterPro" id="IPR015163">
    <property type="entry name" value="Cdc6_C"/>
</dbReference>
<evidence type="ECO:0000256" key="1">
    <source>
        <dbReference type="ARBA" id="ARBA00004123"/>
    </source>
</evidence>
<comment type="subcellular location">
    <subcellularLocation>
        <location evidence="1 7">Nucleus</location>
    </subcellularLocation>
</comment>